<organism evidence="2 3">
    <name type="scientific">Cellulomonas bogoriensis 69B4 = DSM 16987</name>
    <dbReference type="NCBI Taxonomy" id="1386082"/>
    <lineage>
        <taxon>Bacteria</taxon>
        <taxon>Bacillati</taxon>
        <taxon>Actinomycetota</taxon>
        <taxon>Actinomycetes</taxon>
        <taxon>Micrococcales</taxon>
        <taxon>Cellulomonadaceae</taxon>
        <taxon>Cellulomonas</taxon>
    </lineage>
</organism>
<gene>
    <name evidence="2" type="ORF">N869_10355</name>
</gene>
<proteinExistence type="predicted"/>
<dbReference type="Proteomes" id="UP000054314">
    <property type="component" value="Unassembled WGS sequence"/>
</dbReference>
<dbReference type="Pfam" id="PF00144">
    <property type="entry name" value="Beta-lactamase"/>
    <property type="match status" value="1"/>
</dbReference>
<dbReference type="PANTHER" id="PTHR43283:SF7">
    <property type="entry name" value="BETA-LACTAMASE-RELATED DOMAIN-CONTAINING PROTEIN"/>
    <property type="match status" value="1"/>
</dbReference>
<reference evidence="2 3" key="1">
    <citation type="submission" date="2013-08" db="EMBL/GenBank/DDBJ databases">
        <title>Genome sequencing of Cellulomonas bogoriensis 69B4.</title>
        <authorList>
            <person name="Chen F."/>
            <person name="Li Y."/>
            <person name="Wang G."/>
        </authorList>
    </citation>
    <scope>NUCLEOTIDE SEQUENCE [LARGE SCALE GENOMIC DNA]</scope>
    <source>
        <strain evidence="2 3">69B4</strain>
    </source>
</reference>
<keyword evidence="3" id="KW-1185">Reference proteome</keyword>
<dbReference type="SUPFAM" id="SSF56601">
    <property type="entry name" value="beta-lactamase/transpeptidase-like"/>
    <property type="match status" value="1"/>
</dbReference>
<dbReference type="Gene3D" id="3.40.710.10">
    <property type="entry name" value="DD-peptidase/beta-lactamase superfamily"/>
    <property type="match status" value="1"/>
</dbReference>
<evidence type="ECO:0000313" key="2">
    <source>
        <dbReference type="EMBL" id="KGM08631.1"/>
    </source>
</evidence>
<dbReference type="InterPro" id="IPR012338">
    <property type="entry name" value="Beta-lactam/transpept-like"/>
</dbReference>
<dbReference type="RefSeq" id="WP_035062782.1">
    <property type="nucleotide sequence ID" value="NZ_AXCZ01000277.1"/>
</dbReference>
<dbReference type="InterPro" id="IPR001466">
    <property type="entry name" value="Beta-lactam-related"/>
</dbReference>
<dbReference type="PANTHER" id="PTHR43283">
    <property type="entry name" value="BETA-LACTAMASE-RELATED"/>
    <property type="match status" value="1"/>
</dbReference>
<name>A0A0A0BKW7_9CELL</name>
<sequence length="414" mass="44176">LPHDLFSMSKTFTSCAVGFARAEGLLDLEDRVVDHLGDAGSTDPNLHAMRLRHLLTMTTGHDGDVTGQTVTDPDWVHGFLSQPVQHPPGTHFVYNTAATYALSAVVQARTGQRLLDYLTPRLLEPLGVAGATWEQSPQGIDTGGFGLALRTEDIACFGQLLLQDGVWQGRQVLPEGWVAEASARQVRSVHSESDWTEGYGYQLWRSRHGYRADGAFGQFCLVLPEHQAVVVMTSATPDLQGVLNRVWEHLVPHLDDPGPAPGDLAVLLPGPVPADPLAGALAPGLLGRTFDLDPNPLGLTAMRLDAPDGGDGLEWTLWDRDGEGTIDVGPGRWVASTVGLRLGREGPVTGPVEVVGAAALPDPGRLVLHVRPTVGPSRFEAQITWSDATVQMALGVNVAFGPTDLGTLTGHART</sequence>
<accession>A0A0A0BKW7</accession>
<dbReference type="InterPro" id="IPR050789">
    <property type="entry name" value="Diverse_Enzym_Activities"/>
</dbReference>
<dbReference type="EMBL" id="AXCZ01000277">
    <property type="protein sequence ID" value="KGM08631.1"/>
    <property type="molecule type" value="Genomic_DNA"/>
</dbReference>
<feature type="domain" description="Beta-lactamase-related" evidence="1">
    <location>
        <begin position="3"/>
        <end position="237"/>
    </location>
</feature>
<protein>
    <submittedName>
        <fullName evidence="2">Beta-lactamase</fullName>
    </submittedName>
</protein>
<feature type="non-terminal residue" evidence="2">
    <location>
        <position position="1"/>
    </location>
</feature>
<comment type="caution">
    <text evidence="2">The sequence shown here is derived from an EMBL/GenBank/DDBJ whole genome shotgun (WGS) entry which is preliminary data.</text>
</comment>
<evidence type="ECO:0000313" key="3">
    <source>
        <dbReference type="Proteomes" id="UP000054314"/>
    </source>
</evidence>
<evidence type="ECO:0000259" key="1">
    <source>
        <dbReference type="Pfam" id="PF00144"/>
    </source>
</evidence>
<dbReference type="AlphaFoldDB" id="A0A0A0BKW7"/>